<feature type="chain" id="PRO_5038780577" description="YbjN domain-containing protein" evidence="1">
    <location>
        <begin position="24"/>
        <end position="150"/>
    </location>
</feature>
<reference evidence="2" key="2">
    <citation type="journal article" date="2021" name="PeerJ">
        <title>Extensive microbial diversity within the chicken gut microbiome revealed by metagenomics and culture.</title>
        <authorList>
            <person name="Gilroy R."/>
            <person name="Ravi A."/>
            <person name="Getino M."/>
            <person name="Pursley I."/>
            <person name="Horton D.L."/>
            <person name="Alikhan N.F."/>
            <person name="Baker D."/>
            <person name="Gharbi K."/>
            <person name="Hall N."/>
            <person name="Watson M."/>
            <person name="Adriaenssens E.M."/>
            <person name="Foster-Nyarko E."/>
            <person name="Jarju S."/>
            <person name="Secka A."/>
            <person name="Antonio M."/>
            <person name="Oren A."/>
            <person name="Chaudhuri R.R."/>
            <person name="La Ragione R."/>
            <person name="Hildebrand F."/>
            <person name="Pallen M.J."/>
        </authorList>
    </citation>
    <scope>NUCLEOTIDE SEQUENCE</scope>
    <source>
        <strain evidence="2">ChiSxjej2B14-8506</strain>
    </source>
</reference>
<gene>
    <name evidence="2" type="ORF">IAC59_06200</name>
</gene>
<protein>
    <recommendedName>
        <fullName evidence="4">YbjN domain-containing protein</fullName>
    </recommendedName>
</protein>
<accession>A0A9D1LRS4</accession>
<comment type="caution">
    <text evidence="2">The sequence shown here is derived from an EMBL/GenBank/DDBJ whole genome shotgun (WGS) entry which is preliminary data.</text>
</comment>
<feature type="signal peptide" evidence="1">
    <location>
        <begin position="1"/>
        <end position="23"/>
    </location>
</feature>
<sequence>MKRIMACIMAALMLCAALAPALADSEVAPLNGALAALNDAYGALEDSSVAITHAYLLEVADRDALSEHGAALFGECDACVYIIAEQTVAGFAIPYIMEICYLVGADGSVQLSESGLNTMNAYAWQDEYAGISITDVTEAALAGWPVANAE</sequence>
<reference evidence="2" key="1">
    <citation type="submission" date="2020-10" db="EMBL/GenBank/DDBJ databases">
        <authorList>
            <person name="Gilroy R."/>
        </authorList>
    </citation>
    <scope>NUCLEOTIDE SEQUENCE</scope>
    <source>
        <strain evidence="2">ChiSxjej2B14-8506</strain>
    </source>
</reference>
<evidence type="ECO:0000313" key="2">
    <source>
        <dbReference type="EMBL" id="HIU46832.1"/>
    </source>
</evidence>
<name>A0A9D1LRS4_9FIRM</name>
<evidence type="ECO:0000313" key="3">
    <source>
        <dbReference type="Proteomes" id="UP000824123"/>
    </source>
</evidence>
<dbReference type="AlphaFoldDB" id="A0A9D1LRS4"/>
<dbReference type="EMBL" id="DVNK01000038">
    <property type="protein sequence ID" value="HIU46832.1"/>
    <property type="molecule type" value="Genomic_DNA"/>
</dbReference>
<dbReference type="Proteomes" id="UP000824123">
    <property type="component" value="Unassembled WGS sequence"/>
</dbReference>
<keyword evidence="1" id="KW-0732">Signal</keyword>
<organism evidence="2 3">
    <name type="scientific">Candidatus Fimadaptatus faecigallinarum</name>
    <dbReference type="NCBI Taxonomy" id="2840814"/>
    <lineage>
        <taxon>Bacteria</taxon>
        <taxon>Bacillati</taxon>
        <taxon>Bacillota</taxon>
        <taxon>Clostridia</taxon>
        <taxon>Eubacteriales</taxon>
        <taxon>Candidatus Fimadaptatus</taxon>
    </lineage>
</organism>
<evidence type="ECO:0008006" key="4">
    <source>
        <dbReference type="Google" id="ProtNLM"/>
    </source>
</evidence>
<proteinExistence type="predicted"/>
<evidence type="ECO:0000256" key="1">
    <source>
        <dbReference type="SAM" id="SignalP"/>
    </source>
</evidence>